<feature type="compositionally biased region" description="Pro residues" evidence="1">
    <location>
        <begin position="61"/>
        <end position="71"/>
    </location>
</feature>
<evidence type="ECO:0000256" key="1">
    <source>
        <dbReference type="SAM" id="MobiDB-lite"/>
    </source>
</evidence>
<sequence>MPPAGDATALVPAVAASPPVCRIPKLPVRASRPPSAPRPATALTRGDRRRRANTGATSPAPAAPPNPPPRPACTVESTFQSVRLPSAICHAWVVTSMTSSSSTSSAISYARCRPVECAATRPASATVCSVTARRTPSTSALRPAASASLSSAAMTACRAVLAMGPSPAKDSPPAQAMTTAMTAAIAATATATLTDTFAYCSSTPNPLVCCAMATAFWMWPGKPNSGDPSSLRARSSNPSAAGASQAARRSAAAACSPSDAAPRPSARSIHSWDSSQTAVSLPSGQADPAKIIDSRSFQMPSPSAPSHMKGLTTSSGCSITCSGGPRRQRRPRSWSSTIEATCSSSPFSIARTCSPSATSDMISTTRSSAVHTACSMVSVMRSASARASWLR</sequence>
<feature type="compositionally biased region" description="Low complexity" evidence="1">
    <location>
        <begin position="29"/>
        <end position="44"/>
    </location>
</feature>
<gene>
    <name evidence="2" type="ORF">SAMN03159343_0896</name>
</gene>
<feature type="compositionally biased region" description="Low complexity" evidence="1">
    <location>
        <begin position="310"/>
        <end position="325"/>
    </location>
</feature>
<dbReference type="AlphaFoldDB" id="A0A1G4XGB4"/>
<protein>
    <submittedName>
        <fullName evidence="2">Uncharacterized protein</fullName>
    </submittedName>
</protein>
<proteinExistence type="predicted"/>
<reference evidence="3" key="1">
    <citation type="submission" date="2016-10" db="EMBL/GenBank/DDBJ databases">
        <authorList>
            <person name="Varghese N."/>
            <person name="Submissions S."/>
        </authorList>
    </citation>
    <scope>NUCLEOTIDE SEQUENCE [LARGE SCALE GENOMIC DNA]</scope>
    <source>
        <strain evidence="3">DSM 45722</strain>
    </source>
</reference>
<organism evidence="2 3">
    <name type="scientific">Klenkia marina</name>
    <dbReference type="NCBI Taxonomy" id="1960309"/>
    <lineage>
        <taxon>Bacteria</taxon>
        <taxon>Bacillati</taxon>
        <taxon>Actinomycetota</taxon>
        <taxon>Actinomycetes</taxon>
        <taxon>Geodermatophilales</taxon>
        <taxon>Geodermatophilaceae</taxon>
        <taxon>Klenkia</taxon>
    </lineage>
</organism>
<evidence type="ECO:0000313" key="3">
    <source>
        <dbReference type="Proteomes" id="UP000198981"/>
    </source>
</evidence>
<feature type="region of interest" description="Disordered" evidence="1">
    <location>
        <begin position="24"/>
        <end position="74"/>
    </location>
</feature>
<evidence type="ECO:0000313" key="2">
    <source>
        <dbReference type="EMBL" id="SCX40157.1"/>
    </source>
</evidence>
<dbReference type="Proteomes" id="UP000198981">
    <property type="component" value="Unassembled WGS sequence"/>
</dbReference>
<accession>A0A1G4XGB4</accession>
<feature type="region of interest" description="Disordered" evidence="1">
    <location>
        <begin position="224"/>
        <end position="333"/>
    </location>
</feature>
<feature type="compositionally biased region" description="Low complexity" evidence="1">
    <location>
        <begin position="235"/>
        <end position="268"/>
    </location>
</feature>
<feature type="compositionally biased region" description="Polar residues" evidence="1">
    <location>
        <begin position="271"/>
        <end position="283"/>
    </location>
</feature>
<keyword evidence="3" id="KW-1185">Reference proteome</keyword>
<dbReference type="EMBL" id="FMUH01000001">
    <property type="protein sequence ID" value="SCX40157.1"/>
    <property type="molecule type" value="Genomic_DNA"/>
</dbReference>
<name>A0A1G4XGB4_9ACTN</name>